<organism evidence="1 2">
    <name type="scientific">Pseudomonas endophytica</name>
    <dbReference type="NCBI Taxonomy" id="1563157"/>
    <lineage>
        <taxon>Bacteria</taxon>
        <taxon>Pseudomonadati</taxon>
        <taxon>Pseudomonadota</taxon>
        <taxon>Gammaproteobacteria</taxon>
        <taxon>Pseudomonadales</taxon>
        <taxon>Pseudomonadaceae</taxon>
        <taxon>Pseudomonas</taxon>
    </lineage>
</organism>
<dbReference type="AlphaFoldDB" id="A0A0Q0SRM8"/>
<protein>
    <submittedName>
        <fullName evidence="1">Uncharacterized protein</fullName>
    </submittedName>
</protein>
<dbReference type="RefSeq" id="WP_055101815.1">
    <property type="nucleotide sequence ID" value="NZ_LLWH01000047.1"/>
</dbReference>
<dbReference type="EMBL" id="LLWH01000047">
    <property type="protein sequence ID" value="KQB54793.1"/>
    <property type="molecule type" value="Genomic_DNA"/>
</dbReference>
<dbReference type="Proteomes" id="UP000050342">
    <property type="component" value="Unassembled WGS sequence"/>
</dbReference>
<gene>
    <name evidence="1" type="ORF">AQS70_20630</name>
</gene>
<comment type="caution">
    <text evidence="1">The sequence shown here is derived from an EMBL/GenBank/DDBJ whole genome shotgun (WGS) entry which is preliminary data.</text>
</comment>
<sequence>MEYKKLTFDLYRFQLLPISRNIHDDLYIENLSIEKLKEEKNNIFGEIVDKLITINHRTFDIIQKKIPVGGPWIAFKLGAKKHVEIGTTDLKKSTIDSWPHITVIINNDPAVQSIAISRNIKAFSSTRAVTKLLQKNLEHGLRTRQLTLHIEPRFDKRDFWEIVNKHVDEVSSVKFELISPNMSNISKSLTIDLKSINEETNSHRTNVELNADQGAALELNESNGIVAGLVEYASQGGGNISVKINGIRQKIQTNTEIKTLEIDEFTVDNLTQDGLYLLLERFNQ</sequence>
<accession>A0A0Q0SRM8</accession>
<dbReference type="OrthoDB" id="6945224at2"/>
<dbReference type="STRING" id="1563157.AQS70_20630"/>
<evidence type="ECO:0000313" key="1">
    <source>
        <dbReference type="EMBL" id="KQB54793.1"/>
    </source>
</evidence>
<proteinExistence type="predicted"/>
<reference evidence="1 2" key="1">
    <citation type="submission" date="2015-10" db="EMBL/GenBank/DDBJ databases">
        <title>Pseudomonas helleri sp. nov. and Pseudomonas weihenstephanensis sp. nov., isolated from raw cows milk.</title>
        <authorList>
            <person name="Von Neubeck M."/>
            <person name="Huptas C."/>
            <person name="Wenning M."/>
            <person name="Scherer S."/>
        </authorList>
    </citation>
    <scope>NUCLEOTIDE SEQUENCE [LARGE SCALE GENOMIC DNA]</scope>
    <source>
        <strain evidence="1 2">BSTT44</strain>
    </source>
</reference>
<keyword evidence="2" id="KW-1185">Reference proteome</keyword>
<evidence type="ECO:0000313" key="2">
    <source>
        <dbReference type="Proteomes" id="UP000050342"/>
    </source>
</evidence>
<name>A0A0Q0SRM8_9PSED</name>